<keyword evidence="1" id="KW-0670">Pyruvate</keyword>
<organism evidence="1 2">
    <name type="scientific">Ilyomonas limi</name>
    <dbReference type="NCBI Taxonomy" id="2575867"/>
    <lineage>
        <taxon>Bacteria</taxon>
        <taxon>Pseudomonadati</taxon>
        <taxon>Bacteroidota</taxon>
        <taxon>Chitinophagia</taxon>
        <taxon>Chitinophagales</taxon>
        <taxon>Chitinophagaceae</taxon>
        <taxon>Ilyomonas</taxon>
    </lineage>
</organism>
<dbReference type="RefSeq" id="WP_137260599.1">
    <property type="nucleotide sequence ID" value="NZ_SZQL01000002.1"/>
</dbReference>
<gene>
    <name evidence="1" type="ORF">FC093_04800</name>
</gene>
<dbReference type="PANTHER" id="PTHR42905">
    <property type="entry name" value="PHOSPHOENOLPYRUVATE CARBOXYLASE"/>
    <property type="match status" value="1"/>
</dbReference>
<dbReference type="InterPro" id="IPR039556">
    <property type="entry name" value="ICL/PEPM"/>
</dbReference>
<dbReference type="InterPro" id="IPR015813">
    <property type="entry name" value="Pyrv/PenolPyrv_kinase-like_dom"/>
</dbReference>
<name>A0A4U3L7G0_9BACT</name>
<evidence type="ECO:0000313" key="1">
    <source>
        <dbReference type="EMBL" id="TKK71000.1"/>
    </source>
</evidence>
<dbReference type="Pfam" id="PF13714">
    <property type="entry name" value="PEP_mutase"/>
    <property type="match status" value="1"/>
</dbReference>
<dbReference type="CDD" id="cd00377">
    <property type="entry name" value="ICL_PEPM"/>
    <property type="match status" value="1"/>
</dbReference>
<dbReference type="GO" id="GO:0016829">
    <property type="term" value="F:lyase activity"/>
    <property type="evidence" value="ECO:0007669"/>
    <property type="project" value="UniProtKB-KW"/>
</dbReference>
<dbReference type="InterPro" id="IPR040442">
    <property type="entry name" value="Pyrv_kinase-like_dom_sf"/>
</dbReference>
<dbReference type="Proteomes" id="UP000305848">
    <property type="component" value="Unassembled WGS sequence"/>
</dbReference>
<protein>
    <submittedName>
        <fullName evidence="1">Isocitrate lyase/phosphoenolpyruvate mutase family protein</fullName>
    </submittedName>
</protein>
<sequence>MNNTTNQTQQAKANTFKSLHHNGQMLVLPNIWDPLGASLLQSLGYVAVATASASIAFTNGYDDGEHIPFTDLLRILKRIVNSVTIPVTADIESGYADNNASLETNIKQLIDTGIVGINIEDTNKQNGQLLSIEAQCEKIQLIRKIASEMEVPLFINARTDVYLKAKAEDTAAEKWNETLKRGKAYIAAGGDCFFPVFMKEKHDIATLVAQLKAPVNIIAVPGVQDLKILKDVGVARVSIGPSFLRTAILAMKELALTLKDYEGLDMVTNNPITTNHLKALVNH</sequence>
<reference evidence="1 2" key="1">
    <citation type="submission" date="2019-05" db="EMBL/GenBank/DDBJ databases">
        <title>Panacibacter sp. strain 17mud1-8 Genome sequencing and assembly.</title>
        <authorList>
            <person name="Chhetri G."/>
        </authorList>
    </citation>
    <scope>NUCLEOTIDE SEQUENCE [LARGE SCALE GENOMIC DNA]</scope>
    <source>
        <strain evidence="1 2">17mud1-8</strain>
    </source>
</reference>
<dbReference type="Gene3D" id="3.20.20.60">
    <property type="entry name" value="Phosphoenolpyruvate-binding domains"/>
    <property type="match status" value="1"/>
</dbReference>
<dbReference type="EMBL" id="SZQL01000002">
    <property type="protein sequence ID" value="TKK71000.1"/>
    <property type="molecule type" value="Genomic_DNA"/>
</dbReference>
<evidence type="ECO:0000313" key="2">
    <source>
        <dbReference type="Proteomes" id="UP000305848"/>
    </source>
</evidence>
<accession>A0A4U3L7G0</accession>
<keyword evidence="2" id="KW-1185">Reference proteome</keyword>
<proteinExistence type="predicted"/>
<dbReference type="AlphaFoldDB" id="A0A4U3L7G0"/>
<keyword evidence="1" id="KW-0456">Lyase</keyword>
<dbReference type="PANTHER" id="PTHR42905:SF16">
    <property type="entry name" value="CARBOXYPHOSPHONOENOLPYRUVATE PHOSPHONOMUTASE-LIKE PROTEIN (AFU_ORTHOLOGUE AFUA_5G07230)"/>
    <property type="match status" value="1"/>
</dbReference>
<dbReference type="OrthoDB" id="9780430at2"/>
<comment type="caution">
    <text evidence="1">The sequence shown here is derived from an EMBL/GenBank/DDBJ whole genome shotgun (WGS) entry which is preliminary data.</text>
</comment>
<dbReference type="SUPFAM" id="SSF51621">
    <property type="entry name" value="Phosphoenolpyruvate/pyruvate domain"/>
    <property type="match status" value="1"/>
</dbReference>